<protein>
    <submittedName>
        <fullName evidence="4">Uncharacterized protein DUF4091</fullName>
    </submittedName>
</protein>
<dbReference type="Pfam" id="PF22680">
    <property type="entry name" value="Glyco_hydro_123_N_2"/>
    <property type="match status" value="1"/>
</dbReference>
<proteinExistence type="predicted"/>
<evidence type="ECO:0000259" key="2">
    <source>
        <dbReference type="Pfam" id="PF13320"/>
    </source>
</evidence>
<evidence type="ECO:0000313" key="4">
    <source>
        <dbReference type="EMBL" id="TCV09371.1"/>
    </source>
</evidence>
<keyword evidence="1" id="KW-0732">Signal</keyword>
<name>A0A4R3VTY5_9SPHI</name>
<dbReference type="InterPro" id="IPR025150">
    <property type="entry name" value="GH123_cat"/>
</dbReference>
<keyword evidence="5" id="KW-1185">Reference proteome</keyword>
<accession>A0A4R3VTY5</accession>
<dbReference type="InterPro" id="IPR053850">
    <property type="entry name" value="Glyco_hydro_123_N_2"/>
</dbReference>
<evidence type="ECO:0000259" key="3">
    <source>
        <dbReference type="Pfam" id="PF22680"/>
    </source>
</evidence>
<evidence type="ECO:0000256" key="1">
    <source>
        <dbReference type="SAM" id="SignalP"/>
    </source>
</evidence>
<comment type="caution">
    <text evidence="4">The sequence shown here is derived from an EMBL/GenBank/DDBJ whole genome shotgun (WGS) entry which is preliminary data.</text>
</comment>
<feature type="domain" description="Glycoside hydrolase 123 N-terminal" evidence="3">
    <location>
        <begin position="47"/>
        <end position="189"/>
    </location>
</feature>
<evidence type="ECO:0000313" key="5">
    <source>
        <dbReference type="Proteomes" id="UP000295197"/>
    </source>
</evidence>
<dbReference type="Proteomes" id="UP000295197">
    <property type="component" value="Unassembled WGS sequence"/>
</dbReference>
<gene>
    <name evidence="4" type="ORF">EDC17_10436</name>
</gene>
<dbReference type="OrthoDB" id="197680at2"/>
<feature type="domain" description="Glycoside hydrolase 123 catalytic" evidence="2">
    <location>
        <begin position="225"/>
        <end position="534"/>
    </location>
</feature>
<dbReference type="RefSeq" id="WP_132778564.1">
    <property type="nucleotide sequence ID" value="NZ_SMBZ01000043.1"/>
</dbReference>
<dbReference type="Pfam" id="PF13320">
    <property type="entry name" value="GH123_cat"/>
    <property type="match status" value="1"/>
</dbReference>
<reference evidence="4 5" key="1">
    <citation type="submission" date="2019-03" db="EMBL/GenBank/DDBJ databases">
        <title>Genomic Encyclopedia of Type Strains, Phase IV (KMG-IV): sequencing the most valuable type-strain genomes for metagenomic binning, comparative biology and taxonomic classification.</title>
        <authorList>
            <person name="Goeker M."/>
        </authorList>
    </citation>
    <scope>NUCLEOTIDE SEQUENCE [LARGE SCALE GENOMIC DNA]</scope>
    <source>
        <strain evidence="4 5">DSM 22362</strain>
    </source>
</reference>
<feature type="signal peptide" evidence="1">
    <location>
        <begin position="1"/>
        <end position="18"/>
    </location>
</feature>
<organism evidence="4 5">
    <name type="scientific">Sphingobacterium alimentarium</name>
    <dbReference type="NCBI Taxonomy" id="797292"/>
    <lineage>
        <taxon>Bacteria</taxon>
        <taxon>Pseudomonadati</taxon>
        <taxon>Bacteroidota</taxon>
        <taxon>Sphingobacteriia</taxon>
        <taxon>Sphingobacteriales</taxon>
        <taxon>Sphingobacteriaceae</taxon>
        <taxon>Sphingobacterium</taxon>
    </lineage>
</organism>
<feature type="chain" id="PRO_5020634244" evidence="1">
    <location>
        <begin position="19"/>
        <end position="582"/>
    </location>
</feature>
<sequence length="582" mass="67660">MKKLCVLMLILLSVNSFAQVKEPVDPKKQQADQSAWQNLNQDINFHFVDSDFSLSKHNVPDAKDIHKQWNVTAWRGETINTQLALWTQYSKFNNSTITLSATDLKSNNHSIANNHIQFTPIAFVISDDPSQLKSGCGINVILDSTLVADRITNTSTITFQSHEVRPLWLSIAIPQDTKPGTYSGQLLVTIKSTVETKKISLPYTLEITNQTLQQPKDWDFHLDLWQNPYSSARYYELEAFSTAHLDKIRPHMQRLADAGQKNITTTLIYDPWNSQTYDKYDAMIRWVKRKDGTWRYDYTLFDKWVEYMHSIGVHDYINCYSMIPWNLSFYYFDESTQKREVLKAKPGEQAYEDHWYPFLKDFAAHLKKKGWFGKTTIAMDERPMKDMQEATRIIKKADPNFQISLAGYYHPELSDDIIDYAIPFYDTMAPEILASRKAKGYKTTAYTCCNEIYPNTFTSSGYYEPIYLMVNTLQRGFDGYLRWAFDCWNANPNMDSRFGTWPGGDTYLIYPENETSIRFEKLREGIQTVEKINALRTQLSKEGKTEQLNKLETELQKFSNKNINRDLIPMQVKSLKNLLNSL</sequence>
<dbReference type="EMBL" id="SMBZ01000043">
    <property type="protein sequence ID" value="TCV09371.1"/>
    <property type="molecule type" value="Genomic_DNA"/>
</dbReference>
<dbReference type="AlphaFoldDB" id="A0A4R3VTY5"/>